<feature type="transmembrane region" description="Helical" evidence="7">
    <location>
        <begin position="138"/>
        <end position="156"/>
    </location>
</feature>
<dbReference type="PANTHER" id="PTHR10010:SF46">
    <property type="entry name" value="SODIUM-DEPENDENT PHOSPHATE TRANSPORT PROTEIN 2B"/>
    <property type="match status" value="1"/>
</dbReference>
<comment type="caution">
    <text evidence="9">The sequence shown here is derived from an EMBL/GenBank/DDBJ whole genome shotgun (WGS) entry which is preliminary data.</text>
</comment>
<keyword evidence="2" id="KW-1003">Cell membrane</keyword>
<reference evidence="9 10" key="1">
    <citation type="submission" date="2020-08" db="EMBL/GenBank/DDBJ databases">
        <title>Genomic Encyclopedia of Type Strains, Phase IV (KMG-IV): sequencing the most valuable type-strain genomes for metagenomic binning, comparative biology and taxonomic classification.</title>
        <authorList>
            <person name="Goeker M."/>
        </authorList>
    </citation>
    <scope>NUCLEOTIDE SEQUENCE [LARGE SCALE GENOMIC DNA]</scope>
    <source>
        <strain evidence="9 10">DSM 21769</strain>
    </source>
</reference>
<evidence type="ECO:0000256" key="6">
    <source>
        <dbReference type="SAM" id="Coils"/>
    </source>
</evidence>
<dbReference type="GO" id="GO:0005886">
    <property type="term" value="C:plasma membrane"/>
    <property type="evidence" value="ECO:0007669"/>
    <property type="project" value="UniProtKB-SubCell"/>
</dbReference>
<feature type="domain" description="PhoU" evidence="8">
    <location>
        <begin position="452"/>
        <end position="537"/>
    </location>
</feature>
<keyword evidence="4 7" id="KW-1133">Transmembrane helix</keyword>
<dbReference type="InterPro" id="IPR038078">
    <property type="entry name" value="PhoU-like_sf"/>
</dbReference>
<organism evidence="9 10">
    <name type="scientific">Geomicrobium halophilum</name>
    <dbReference type="NCBI Taxonomy" id="549000"/>
    <lineage>
        <taxon>Bacteria</taxon>
        <taxon>Bacillati</taxon>
        <taxon>Bacillota</taxon>
        <taxon>Bacilli</taxon>
        <taxon>Bacillales</taxon>
        <taxon>Geomicrobium</taxon>
    </lineage>
</organism>
<dbReference type="InterPro" id="IPR003841">
    <property type="entry name" value="Na/Pi_transpt"/>
</dbReference>
<dbReference type="Pfam" id="PF02690">
    <property type="entry name" value="Na_Pi_cotrans"/>
    <property type="match status" value="1"/>
</dbReference>
<accession>A0A841PYL7</accession>
<evidence type="ECO:0000256" key="1">
    <source>
        <dbReference type="ARBA" id="ARBA00004651"/>
    </source>
</evidence>
<evidence type="ECO:0000313" key="10">
    <source>
        <dbReference type="Proteomes" id="UP000568839"/>
    </source>
</evidence>
<evidence type="ECO:0000259" key="8">
    <source>
        <dbReference type="Pfam" id="PF01895"/>
    </source>
</evidence>
<keyword evidence="10" id="KW-1185">Reference proteome</keyword>
<evidence type="ECO:0000256" key="3">
    <source>
        <dbReference type="ARBA" id="ARBA00022692"/>
    </source>
</evidence>
<dbReference type="NCBIfam" id="TIGR00704">
    <property type="entry name" value="NaPi_cotrn_rel"/>
    <property type="match status" value="1"/>
</dbReference>
<sequence>MLDLQELLFMFFGGLGIFLFGIKYMSNGLTKIAGDRLRDLLDRFTSNPIKGVLVGIVATILLQTSTSTTVLTIGLVNAGFMTLRQAIGVIMGANVGTTATAFIIGIDVADYALPILFIGTLLLFFFKNSKVNNFGQAIFGFGSLFLGLNIMGDGVAPLADTQAFENLTLSMSDTPILGVMIGTALTVAVQSSTASIGLLQQLYDTGAMELSAALPVLFGDNIGTTITAVLASIGASLAAKRAALSHVIFNLVGATIVLIFLQPFMALIATIEETFNLIPPMTIAVAHGSFNVTNLLLQVSFIGVLAAIVTKLIPGKDTDIEYKPKHLDPAFVQRSPAIALGQAQKEVLRMGEFAQQGLQEVNQYSKHPRRRSAERITQYEEAINNLDRTITDYLTQISSRSLSGENSYLHTILLNTVRDIERIGDHMENIMELVDYQVEKKVVISEEAKEDLEEMFSLTLRTFQDAVYALEHHDLDTAHATEQQEDKIDQMERTMRLKHIRRMNEGRCSGSAGVIFVDIVSNLERIGDHSVNIAETVLNEK</sequence>
<dbReference type="GO" id="GO:0044341">
    <property type="term" value="P:sodium-dependent phosphate transport"/>
    <property type="evidence" value="ECO:0007669"/>
    <property type="project" value="InterPro"/>
</dbReference>
<feature type="transmembrane region" description="Helical" evidence="7">
    <location>
        <begin position="86"/>
        <end position="105"/>
    </location>
</feature>
<feature type="transmembrane region" description="Helical" evidence="7">
    <location>
        <begin position="295"/>
        <end position="313"/>
    </location>
</feature>
<feature type="transmembrane region" description="Helical" evidence="7">
    <location>
        <begin position="52"/>
        <end position="74"/>
    </location>
</feature>
<evidence type="ECO:0000313" key="9">
    <source>
        <dbReference type="EMBL" id="MBB6449783.1"/>
    </source>
</evidence>
<dbReference type="NCBIfam" id="NF037997">
    <property type="entry name" value="Na_Pi_symport"/>
    <property type="match status" value="1"/>
</dbReference>
<proteinExistence type="predicted"/>
<gene>
    <name evidence="9" type="ORF">HNR44_001761</name>
</gene>
<keyword evidence="6" id="KW-0175">Coiled coil</keyword>
<dbReference type="AlphaFoldDB" id="A0A841PYL7"/>
<feature type="transmembrane region" description="Helical" evidence="7">
    <location>
        <begin position="247"/>
        <end position="271"/>
    </location>
</feature>
<dbReference type="InterPro" id="IPR004633">
    <property type="entry name" value="NaPi_cotrn-rel/YqeW-like"/>
</dbReference>
<keyword evidence="3 7" id="KW-0812">Transmembrane</keyword>
<name>A0A841PYL7_9BACL</name>
<dbReference type="Gene3D" id="1.20.58.220">
    <property type="entry name" value="Phosphate transport system protein phou homolog 2, domain 2"/>
    <property type="match status" value="1"/>
</dbReference>
<feature type="transmembrane region" description="Helical" evidence="7">
    <location>
        <begin position="111"/>
        <end position="126"/>
    </location>
</feature>
<dbReference type="PANTHER" id="PTHR10010">
    <property type="entry name" value="SOLUTE CARRIER FAMILY 34 SODIUM PHOSPHATE , MEMBER 2-RELATED"/>
    <property type="match status" value="1"/>
</dbReference>
<dbReference type="Proteomes" id="UP000568839">
    <property type="component" value="Unassembled WGS sequence"/>
</dbReference>
<evidence type="ECO:0000256" key="4">
    <source>
        <dbReference type="ARBA" id="ARBA00022989"/>
    </source>
</evidence>
<keyword evidence="5 7" id="KW-0472">Membrane</keyword>
<evidence type="ECO:0000256" key="2">
    <source>
        <dbReference type="ARBA" id="ARBA00022475"/>
    </source>
</evidence>
<feature type="transmembrane region" description="Helical" evidence="7">
    <location>
        <begin position="176"/>
        <end position="199"/>
    </location>
</feature>
<feature type="domain" description="PhoU" evidence="8">
    <location>
        <begin position="347"/>
        <end position="434"/>
    </location>
</feature>
<feature type="transmembrane region" description="Helical" evidence="7">
    <location>
        <begin position="7"/>
        <end position="26"/>
    </location>
</feature>
<dbReference type="Pfam" id="PF01895">
    <property type="entry name" value="PhoU"/>
    <property type="match status" value="2"/>
</dbReference>
<dbReference type="InterPro" id="IPR026022">
    <property type="entry name" value="PhoU_dom"/>
</dbReference>
<dbReference type="RefSeq" id="WP_246407269.1">
    <property type="nucleotide sequence ID" value="NZ_JACHHJ010000002.1"/>
</dbReference>
<dbReference type="GO" id="GO:0005436">
    <property type="term" value="F:sodium:phosphate symporter activity"/>
    <property type="evidence" value="ECO:0007669"/>
    <property type="project" value="InterPro"/>
</dbReference>
<evidence type="ECO:0000256" key="7">
    <source>
        <dbReference type="SAM" id="Phobius"/>
    </source>
</evidence>
<dbReference type="EMBL" id="JACHHJ010000002">
    <property type="protein sequence ID" value="MBB6449783.1"/>
    <property type="molecule type" value="Genomic_DNA"/>
</dbReference>
<dbReference type="SUPFAM" id="SSF109755">
    <property type="entry name" value="PhoU-like"/>
    <property type="match status" value="1"/>
</dbReference>
<feature type="coiled-coil region" evidence="6">
    <location>
        <begin position="369"/>
        <end position="396"/>
    </location>
</feature>
<comment type="subcellular location">
    <subcellularLocation>
        <location evidence="1">Cell membrane</location>
        <topology evidence="1">Multi-pass membrane protein</topology>
    </subcellularLocation>
</comment>
<evidence type="ECO:0000256" key="5">
    <source>
        <dbReference type="ARBA" id="ARBA00023136"/>
    </source>
</evidence>
<protein>
    <submittedName>
        <fullName evidence="9">Phosphate:Na+ symporter</fullName>
    </submittedName>
</protein>